<accession>A0A8S1IKL2</accession>
<gene>
    <name evidence="1" type="ORF">OSTQU699_LOCUS664</name>
</gene>
<comment type="caution">
    <text evidence="1">The sequence shown here is derived from an EMBL/GenBank/DDBJ whole genome shotgun (WGS) entry which is preliminary data.</text>
</comment>
<dbReference type="AlphaFoldDB" id="A0A8S1IKL2"/>
<sequence>MTFDLRERDTLWTDENKARLVKLVASNQLKLSQEELELRLHELVSLVPDLGSKVHMLKPDLLAALLQDLDKAAHQMIRLKETFPDSNISLMVSKRPIMLLQDCDTIVIDARKVCALLRVENLDSLVDKHPGLLDIEAVEEVLDELRRMMPSGTDVRKMLANDPTLLLSAGRGTKRLGDHPD</sequence>
<evidence type="ECO:0000313" key="1">
    <source>
        <dbReference type="EMBL" id="CAD7695303.1"/>
    </source>
</evidence>
<reference evidence="1" key="1">
    <citation type="submission" date="2020-12" db="EMBL/GenBank/DDBJ databases">
        <authorList>
            <person name="Iha C."/>
        </authorList>
    </citation>
    <scope>NUCLEOTIDE SEQUENCE</scope>
</reference>
<proteinExistence type="predicted"/>
<name>A0A8S1IKL2_9CHLO</name>
<dbReference type="Proteomes" id="UP000708148">
    <property type="component" value="Unassembled WGS sequence"/>
</dbReference>
<keyword evidence="2" id="KW-1185">Reference proteome</keyword>
<organism evidence="1 2">
    <name type="scientific">Ostreobium quekettii</name>
    <dbReference type="NCBI Taxonomy" id="121088"/>
    <lineage>
        <taxon>Eukaryota</taxon>
        <taxon>Viridiplantae</taxon>
        <taxon>Chlorophyta</taxon>
        <taxon>core chlorophytes</taxon>
        <taxon>Ulvophyceae</taxon>
        <taxon>TCBD clade</taxon>
        <taxon>Bryopsidales</taxon>
        <taxon>Ostreobineae</taxon>
        <taxon>Ostreobiaceae</taxon>
        <taxon>Ostreobium</taxon>
    </lineage>
</organism>
<dbReference type="OrthoDB" id="566842at2759"/>
<evidence type="ECO:0000313" key="2">
    <source>
        <dbReference type="Proteomes" id="UP000708148"/>
    </source>
</evidence>
<dbReference type="EMBL" id="CAJHUC010000329">
    <property type="protein sequence ID" value="CAD7695303.1"/>
    <property type="molecule type" value="Genomic_DNA"/>
</dbReference>
<protein>
    <submittedName>
        <fullName evidence="1">Uncharacterized protein</fullName>
    </submittedName>
</protein>